<accession>A0A1I3DBI0</accession>
<dbReference type="SUPFAM" id="SSF53807">
    <property type="entry name" value="Helical backbone' metal receptor"/>
    <property type="match status" value="1"/>
</dbReference>
<gene>
    <name evidence="6" type="ORF">SAMN04489868_13311</name>
</gene>
<evidence type="ECO:0000256" key="4">
    <source>
        <dbReference type="RuleBase" id="RU003512"/>
    </source>
</evidence>
<sequence>MQKNIRLIVFLIAAVAVISGCSLSKDTSKTTDLTSKEKDQEAALQVVTTFYPMYDFARNVAQEQANVSMLIPAGTEPHDFEPSAKMIAQIEEADVFIYNSEEMETWVPSVLKAIDTDKVTVVNASEGIDLIQSEEDSAEIGHEAEVGHTHTVDPHVWLDPVLAQQETDNIEAGLSKADPAHAEDYQVNAQHYKEQLSQLDHKFQEAFAGADKRIFVTQHAAFAYLAKRYDLTQIAIAGLSPEIEPSPSILAELAGFVKENDIHYIYYEDSASSATSKTLANETGLELETLSPIEGVSEADQKAGVDYIKVMEQNLEALKKSIH</sequence>
<dbReference type="Gene3D" id="3.40.50.1980">
    <property type="entry name" value="Nitrogenase molybdenum iron protein domain"/>
    <property type="match status" value="2"/>
</dbReference>
<dbReference type="GO" id="GO:0046872">
    <property type="term" value="F:metal ion binding"/>
    <property type="evidence" value="ECO:0007669"/>
    <property type="project" value="InterPro"/>
</dbReference>
<dbReference type="GO" id="GO:0030001">
    <property type="term" value="P:metal ion transport"/>
    <property type="evidence" value="ECO:0007669"/>
    <property type="project" value="InterPro"/>
</dbReference>
<name>A0A1I3DBI0_9LACT</name>
<dbReference type="PANTHER" id="PTHR42953">
    <property type="entry name" value="HIGH-AFFINITY ZINC UPTAKE SYSTEM PROTEIN ZNUA-RELATED"/>
    <property type="match status" value="1"/>
</dbReference>
<dbReference type="PRINTS" id="PR00691">
    <property type="entry name" value="ADHESINB"/>
</dbReference>
<evidence type="ECO:0000256" key="2">
    <source>
        <dbReference type="ARBA" id="ARBA00022448"/>
    </source>
</evidence>
<feature type="chain" id="PRO_5011761882" evidence="5">
    <location>
        <begin position="25"/>
        <end position="323"/>
    </location>
</feature>
<dbReference type="OrthoDB" id="9810636at2"/>
<keyword evidence="7" id="KW-1185">Reference proteome</keyword>
<dbReference type="InterPro" id="IPR050492">
    <property type="entry name" value="Bact_metal-bind_prot9"/>
</dbReference>
<dbReference type="EMBL" id="FOQE01000033">
    <property type="protein sequence ID" value="SFH84084.1"/>
    <property type="molecule type" value="Genomic_DNA"/>
</dbReference>
<proteinExistence type="inferred from homology"/>
<dbReference type="PANTHER" id="PTHR42953:SF3">
    <property type="entry name" value="HIGH-AFFINITY ZINC UPTAKE SYSTEM PROTEIN ZNUA"/>
    <property type="match status" value="1"/>
</dbReference>
<dbReference type="RefSeq" id="WP_047389974.1">
    <property type="nucleotide sequence ID" value="NZ_FOQE01000033.1"/>
</dbReference>
<dbReference type="Pfam" id="PF01297">
    <property type="entry name" value="ZnuA"/>
    <property type="match status" value="1"/>
</dbReference>
<dbReference type="Proteomes" id="UP000198668">
    <property type="component" value="Unassembled WGS sequence"/>
</dbReference>
<dbReference type="AlphaFoldDB" id="A0A1I3DBI0"/>
<evidence type="ECO:0000256" key="3">
    <source>
        <dbReference type="ARBA" id="ARBA00022729"/>
    </source>
</evidence>
<dbReference type="PROSITE" id="PS51257">
    <property type="entry name" value="PROKAR_LIPOPROTEIN"/>
    <property type="match status" value="1"/>
</dbReference>
<reference evidence="6 7" key="1">
    <citation type="submission" date="2016-10" db="EMBL/GenBank/DDBJ databases">
        <authorList>
            <person name="de Groot N.N."/>
        </authorList>
    </citation>
    <scope>NUCLEOTIDE SEQUENCE [LARGE SCALE GENOMIC DNA]</scope>
    <source>
        <strain evidence="6 7">DSM 27630</strain>
    </source>
</reference>
<dbReference type="CDD" id="cd01017">
    <property type="entry name" value="AdcA"/>
    <property type="match status" value="1"/>
</dbReference>
<evidence type="ECO:0000313" key="6">
    <source>
        <dbReference type="EMBL" id="SFH84084.1"/>
    </source>
</evidence>
<dbReference type="InterPro" id="IPR006128">
    <property type="entry name" value="Lipoprotein_PsaA-like"/>
</dbReference>
<dbReference type="PRINTS" id="PR00690">
    <property type="entry name" value="ADHESNFAMILY"/>
</dbReference>
<protein>
    <submittedName>
        <fullName evidence="6">Zinc transport system substrate-binding protein</fullName>
    </submittedName>
</protein>
<organism evidence="6 7">
    <name type="scientific">Pisciglobus halotolerans</name>
    <dbReference type="NCBI Taxonomy" id="745365"/>
    <lineage>
        <taxon>Bacteria</taxon>
        <taxon>Bacillati</taxon>
        <taxon>Bacillota</taxon>
        <taxon>Bacilli</taxon>
        <taxon>Lactobacillales</taxon>
        <taxon>Carnobacteriaceae</taxon>
    </lineage>
</organism>
<dbReference type="GO" id="GO:0007155">
    <property type="term" value="P:cell adhesion"/>
    <property type="evidence" value="ECO:0007669"/>
    <property type="project" value="InterPro"/>
</dbReference>
<keyword evidence="3 5" id="KW-0732">Signal</keyword>
<feature type="signal peptide" evidence="5">
    <location>
        <begin position="1"/>
        <end position="24"/>
    </location>
</feature>
<evidence type="ECO:0000256" key="1">
    <source>
        <dbReference type="ARBA" id="ARBA00011028"/>
    </source>
</evidence>
<comment type="similarity">
    <text evidence="1 4">Belongs to the bacterial solute-binding protein 9 family.</text>
</comment>
<dbReference type="InterPro" id="IPR006127">
    <property type="entry name" value="ZnuA-like"/>
</dbReference>
<dbReference type="InterPro" id="IPR006129">
    <property type="entry name" value="AdhesinB"/>
</dbReference>
<keyword evidence="2 4" id="KW-0813">Transport</keyword>
<evidence type="ECO:0000313" key="7">
    <source>
        <dbReference type="Proteomes" id="UP000198668"/>
    </source>
</evidence>
<evidence type="ECO:0000256" key="5">
    <source>
        <dbReference type="SAM" id="SignalP"/>
    </source>
</evidence>